<dbReference type="InterPro" id="IPR011989">
    <property type="entry name" value="ARM-like"/>
</dbReference>
<feature type="compositionally biased region" description="Polar residues" evidence="1">
    <location>
        <begin position="9"/>
        <end position="28"/>
    </location>
</feature>
<feature type="region of interest" description="Disordered" evidence="1">
    <location>
        <begin position="1"/>
        <end position="80"/>
    </location>
</feature>
<sequence length="977" mass="105836">MGFFKSKSKGQANSLAGTPESNIATNGENARKKKFGIFKGSKKSKNNNAKGNSGKGTINVDRASNSPGNVTPKTLQSEARQGACPIDVDGFPIDNNESYDLGDIPKSISTDQQHVISKLFPNRVGGEEQRGDYEVGEVDFDLDSLDSPCSAMRRKQLQIKTEEVCSGEKKGDNINNGSKEEVNIHNPPSLKHLDQYISALSPETSPHPSSDTSSRALRSLFSLSEHASSCEDRITMVRYTCSNTKTTSEVTSLVSALLSFLKRCTKDSSEQYLTLLVLNNISIPNENKRLIAIEYGGAKTLGRLLCTDPGCHLLVIILVNLTFCDVDVRRDLICCSGTSVKVGLKGVGKKKYLSSGGDVQLVDALAYALLVSTGVGSAYVVVLYQALNRNTRINRYKLDANAPPLLIDDSRPFPETARWCLCAFKNLTRPGKLSSSSLADDVSGNAAAAFALLDAGVMPLLLRIVRVAEVNAASTETIHRQDPLEVGVETATTSKDVVQNFPSWYSNSAQDAALYTLLHMSSVPGVRRTLREDCGCVAELLNIVNCGTTNEKLLIAVTDCAPGVGPDETDLAQLGLQCMKARIALSYLVGSEGHFGQPRDMDQLENGASQMSTEKEAAILLIEYEAHSMIELLANCLGNRAKEGPGGYSAATFTLKEVLHSIRCLLSDQRNRVMLASTVGARLNALLLKVVACYSLQIEGEVGLTDAMDAEAAEHAVLALYLMSNHGFDVSVCSSNEHQNAFLPSKFGEGHIDAKNAVIKILTTYADNEGGTSAGKHAANQVLLRANLLCYLGSVTDLTYPGKPYPSKSDYDIEGELLSVTKAVFVEIRREGASPSPDTFQRTVVRYDGEDIKVFVSPFAAVEEWSFRTSSIEQSEYIDDIAIANSIASCADGLTDQSYGFVWKWQDGGSDLVEQTPVSEEATNVQPLMDKIQPLVEGMARSTPYSPPRKNIFGRLRLSNEGNDDEPSNLWKVVSIF</sequence>
<dbReference type="Gene3D" id="1.25.10.10">
    <property type="entry name" value="Leucine-rich Repeat Variant"/>
    <property type="match status" value="1"/>
</dbReference>
<name>B8C8J2_THAPS</name>
<dbReference type="KEGG" id="tps:THAPSDRAFT_8147"/>
<dbReference type="HOGENOM" id="CLU_304318_0_0_1"/>
<keyword evidence="3" id="KW-1185">Reference proteome</keyword>
<protein>
    <submittedName>
        <fullName evidence="2">Uncharacterized protein</fullName>
    </submittedName>
</protein>
<evidence type="ECO:0000313" key="3">
    <source>
        <dbReference type="Proteomes" id="UP000001449"/>
    </source>
</evidence>
<organism evidence="2 3">
    <name type="scientific">Thalassiosira pseudonana</name>
    <name type="common">Marine diatom</name>
    <name type="synonym">Cyclotella nana</name>
    <dbReference type="NCBI Taxonomy" id="35128"/>
    <lineage>
        <taxon>Eukaryota</taxon>
        <taxon>Sar</taxon>
        <taxon>Stramenopiles</taxon>
        <taxon>Ochrophyta</taxon>
        <taxon>Bacillariophyta</taxon>
        <taxon>Coscinodiscophyceae</taxon>
        <taxon>Thalassiosirophycidae</taxon>
        <taxon>Thalassiosirales</taxon>
        <taxon>Thalassiosiraceae</taxon>
        <taxon>Thalassiosira</taxon>
    </lineage>
</organism>
<dbReference type="InterPro" id="IPR016024">
    <property type="entry name" value="ARM-type_fold"/>
</dbReference>
<feature type="compositionally biased region" description="Basic residues" evidence="1">
    <location>
        <begin position="31"/>
        <end position="45"/>
    </location>
</feature>
<evidence type="ECO:0000313" key="2">
    <source>
        <dbReference type="EMBL" id="EED90296.1"/>
    </source>
</evidence>
<feature type="compositionally biased region" description="Polar residues" evidence="1">
    <location>
        <begin position="62"/>
        <end position="79"/>
    </location>
</feature>
<dbReference type="GeneID" id="7448114"/>
<dbReference type="AlphaFoldDB" id="B8C8J2"/>
<feature type="compositionally biased region" description="Low complexity" evidence="1">
    <location>
        <begin position="46"/>
        <end position="56"/>
    </location>
</feature>
<accession>B8C8J2</accession>
<proteinExistence type="predicted"/>
<reference evidence="2 3" key="1">
    <citation type="journal article" date="2004" name="Science">
        <title>The genome of the diatom Thalassiosira pseudonana: ecology, evolution, and metabolism.</title>
        <authorList>
            <person name="Armbrust E.V."/>
            <person name="Berges J.A."/>
            <person name="Bowler C."/>
            <person name="Green B.R."/>
            <person name="Martinez D."/>
            <person name="Putnam N.H."/>
            <person name="Zhou S."/>
            <person name="Allen A.E."/>
            <person name="Apt K.E."/>
            <person name="Bechner M."/>
            <person name="Brzezinski M.A."/>
            <person name="Chaal B.K."/>
            <person name="Chiovitti A."/>
            <person name="Davis A.K."/>
            <person name="Demarest M.S."/>
            <person name="Detter J.C."/>
            <person name="Glavina T."/>
            <person name="Goodstein D."/>
            <person name="Hadi M.Z."/>
            <person name="Hellsten U."/>
            <person name="Hildebrand M."/>
            <person name="Jenkins B.D."/>
            <person name="Jurka J."/>
            <person name="Kapitonov V.V."/>
            <person name="Kroger N."/>
            <person name="Lau W.W."/>
            <person name="Lane T.W."/>
            <person name="Larimer F.W."/>
            <person name="Lippmeier J.C."/>
            <person name="Lucas S."/>
            <person name="Medina M."/>
            <person name="Montsant A."/>
            <person name="Obornik M."/>
            <person name="Parker M.S."/>
            <person name="Palenik B."/>
            <person name="Pazour G.J."/>
            <person name="Richardson P.M."/>
            <person name="Rynearson T.A."/>
            <person name="Saito M.A."/>
            <person name="Schwartz D.C."/>
            <person name="Thamatrakoln K."/>
            <person name="Valentin K."/>
            <person name="Vardi A."/>
            <person name="Wilkerson F.P."/>
            <person name="Rokhsar D.S."/>
        </authorList>
    </citation>
    <scope>NUCLEOTIDE SEQUENCE [LARGE SCALE GENOMIC DNA]</scope>
    <source>
        <strain evidence="2 3">CCMP1335</strain>
    </source>
</reference>
<dbReference type="PaxDb" id="35128-Thaps8147"/>
<evidence type="ECO:0000256" key="1">
    <source>
        <dbReference type="SAM" id="MobiDB-lite"/>
    </source>
</evidence>
<reference evidence="2 3" key="2">
    <citation type="journal article" date="2008" name="Nature">
        <title>The Phaeodactylum genome reveals the evolutionary history of diatom genomes.</title>
        <authorList>
            <person name="Bowler C."/>
            <person name="Allen A.E."/>
            <person name="Badger J.H."/>
            <person name="Grimwood J."/>
            <person name="Jabbari K."/>
            <person name="Kuo A."/>
            <person name="Maheswari U."/>
            <person name="Martens C."/>
            <person name="Maumus F."/>
            <person name="Otillar R.P."/>
            <person name="Rayko E."/>
            <person name="Salamov A."/>
            <person name="Vandepoele K."/>
            <person name="Beszteri B."/>
            <person name="Gruber A."/>
            <person name="Heijde M."/>
            <person name="Katinka M."/>
            <person name="Mock T."/>
            <person name="Valentin K."/>
            <person name="Verret F."/>
            <person name="Berges J.A."/>
            <person name="Brownlee C."/>
            <person name="Cadoret J.P."/>
            <person name="Chiovitti A."/>
            <person name="Choi C.J."/>
            <person name="Coesel S."/>
            <person name="De Martino A."/>
            <person name="Detter J.C."/>
            <person name="Durkin C."/>
            <person name="Falciatore A."/>
            <person name="Fournet J."/>
            <person name="Haruta M."/>
            <person name="Huysman M.J."/>
            <person name="Jenkins B.D."/>
            <person name="Jiroutova K."/>
            <person name="Jorgensen R.E."/>
            <person name="Joubert Y."/>
            <person name="Kaplan A."/>
            <person name="Kroger N."/>
            <person name="Kroth P.G."/>
            <person name="La Roche J."/>
            <person name="Lindquist E."/>
            <person name="Lommer M."/>
            <person name="Martin-Jezequel V."/>
            <person name="Lopez P.J."/>
            <person name="Lucas S."/>
            <person name="Mangogna M."/>
            <person name="McGinnis K."/>
            <person name="Medlin L.K."/>
            <person name="Montsant A."/>
            <person name="Oudot-Le Secq M.P."/>
            <person name="Napoli C."/>
            <person name="Obornik M."/>
            <person name="Parker M.S."/>
            <person name="Petit J.L."/>
            <person name="Porcel B.M."/>
            <person name="Poulsen N."/>
            <person name="Robison M."/>
            <person name="Rychlewski L."/>
            <person name="Rynearson T.A."/>
            <person name="Schmutz J."/>
            <person name="Shapiro H."/>
            <person name="Siaut M."/>
            <person name="Stanley M."/>
            <person name="Sussman M.R."/>
            <person name="Taylor A.R."/>
            <person name="Vardi A."/>
            <person name="von Dassow P."/>
            <person name="Vyverman W."/>
            <person name="Willis A."/>
            <person name="Wyrwicz L.S."/>
            <person name="Rokhsar D.S."/>
            <person name="Weissenbach J."/>
            <person name="Armbrust E.V."/>
            <person name="Green B.R."/>
            <person name="Van de Peer Y."/>
            <person name="Grigoriev I.V."/>
        </authorList>
    </citation>
    <scope>NUCLEOTIDE SEQUENCE [LARGE SCALE GENOMIC DNA]</scope>
    <source>
        <strain evidence="2 3">CCMP1335</strain>
    </source>
</reference>
<dbReference type="Proteomes" id="UP000001449">
    <property type="component" value="Chromosome 9"/>
</dbReference>
<dbReference type="InParanoid" id="B8C8J2"/>
<dbReference type="EMBL" id="CM000645">
    <property type="protein sequence ID" value="EED90296.1"/>
    <property type="molecule type" value="Genomic_DNA"/>
</dbReference>
<feature type="region of interest" description="Disordered" evidence="1">
    <location>
        <begin position="168"/>
        <end position="187"/>
    </location>
</feature>
<gene>
    <name evidence="2" type="ORF">THAPSDRAFT_8147</name>
</gene>
<feature type="compositionally biased region" description="Basic and acidic residues" evidence="1">
    <location>
        <begin position="168"/>
        <end position="183"/>
    </location>
</feature>
<dbReference type="RefSeq" id="XP_002292321.1">
    <property type="nucleotide sequence ID" value="XM_002292285.1"/>
</dbReference>
<dbReference type="eggNOG" id="ENOG502TCCH">
    <property type="taxonomic scope" value="Eukaryota"/>
</dbReference>
<dbReference type="SUPFAM" id="SSF48371">
    <property type="entry name" value="ARM repeat"/>
    <property type="match status" value="1"/>
</dbReference>